<dbReference type="EMBL" id="LWCA01001059">
    <property type="protein sequence ID" value="OAF66031.1"/>
    <property type="molecule type" value="Genomic_DNA"/>
</dbReference>
<name>A0A177AX99_9BILA</name>
<keyword evidence="3" id="KW-1185">Reference proteome</keyword>
<dbReference type="Proteomes" id="UP000078046">
    <property type="component" value="Unassembled WGS sequence"/>
</dbReference>
<proteinExistence type="predicted"/>
<evidence type="ECO:0000313" key="2">
    <source>
        <dbReference type="EMBL" id="OAF66031.1"/>
    </source>
</evidence>
<accession>A0A177AX99</accession>
<evidence type="ECO:0000313" key="3">
    <source>
        <dbReference type="Proteomes" id="UP000078046"/>
    </source>
</evidence>
<feature type="region of interest" description="Disordered" evidence="1">
    <location>
        <begin position="1"/>
        <end position="56"/>
    </location>
</feature>
<reference evidence="2 3" key="1">
    <citation type="submission" date="2016-04" db="EMBL/GenBank/DDBJ databases">
        <title>The genome of Intoshia linei affirms orthonectids as highly simplified spiralians.</title>
        <authorList>
            <person name="Mikhailov K.V."/>
            <person name="Slusarev G.S."/>
            <person name="Nikitin M.A."/>
            <person name="Logacheva M.D."/>
            <person name="Penin A."/>
            <person name="Aleoshin V."/>
            <person name="Panchin Y.V."/>
        </authorList>
    </citation>
    <scope>NUCLEOTIDE SEQUENCE [LARGE SCALE GENOMIC DNA]</scope>
    <source>
        <strain evidence="2">Intl2013</strain>
        <tissue evidence="2">Whole animal</tissue>
    </source>
</reference>
<comment type="caution">
    <text evidence="2">The sequence shown here is derived from an EMBL/GenBank/DDBJ whole genome shotgun (WGS) entry which is preliminary data.</text>
</comment>
<feature type="compositionally biased region" description="Polar residues" evidence="1">
    <location>
        <begin position="30"/>
        <end position="45"/>
    </location>
</feature>
<organism evidence="2 3">
    <name type="scientific">Intoshia linei</name>
    <dbReference type="NCBI Taxonomy" id="1819745"/>
    <lineage>
        <taxon>Eukaryota</taxon>
        <taxon>Metazoa</taxon>
        <taxon>Spiralia</taxon>
        <taxon>Lophotrochozoa</taxon>
        <taxon>Mesozoa</taxon>
        <taxon>Orthonectida</taxon>
        <taxon>Rhopaluridae</taxon>
        <taxon>Intoshia</taxon>
    </lineage>
</organism>
<feature type="non-terminal residue" evidence="2">
    <location>
        <position position="56"/>
    </location>
</feature>
<gene>
    <name evidence="2" type="ORF">A3Q56_06212</name>
</gene>
<feature type="compositionally biased region" description="Low complexity" evidence="1">
    <location>
        <begin position="1"/>
        <end position="20"/>
    </location>
</feature>
<protein>
    <submittedName>
        <fullName evidence="2">Uncharacterized protein</fullName>
    </submittedName>
</protein>
<dbReference type="AlphaFoldDB" id="A0A177AX99"/>
<sequence>MSESINPNFNNLNNTDTLANIPMPGFQPMDVSNSSNNIENHQINLNAPYDPNADYM</sequence>
<evidence type="ECO:0000256" key="1">
    <source>
        <dbReference type="SAM" id="MobiDB-lite"/>
    </source>
</evidence>